<proteinExistence type="predicted"/>
<evidence type="ECO:0000313" key="2">
    <source>
        <dbReference type="EMBL" id="KAJ3831242.1"/>
    </source>
</evidence>
<dbReference type="AlphaFoldDB" id="A0AA38U9G5"/>
<organism evidence="2 3">
    <name type="scientific">Lentinula raphanica</name>
    <dbReference type="NCBI Taxonomy" id="153919"/>
    <lineage>
        <taxon>Eukaryota</taxon>
        <taxon>Fungi</taxon>
        <taxon>Dikarya</taxon>
        <taxon>Basidiomycota</taxon>
        <taxon>Agaricomycotina</taxon>
        <taxon>Agaricomycetes</taxon>
        <taxon>Agaricomycetidae</taxon>
        <taxon>Agaricales</taxon>
        <taxon>Marasmiineae</taxon>
        <taxon>Omphalotaceae</taxon>
        <taxon>Lentinula</taxon>
    </lineage>
</organism>
<sequence>MGRRPVDFDSVVGRVQKKLEQAQQSLNFAPTKRKPNARGAYDAVPMGGSFGGGQRRPAMFAHTDANAKIIQSLREDPDIQRVSQLCDHYFRSYLPKLHHLYDNVLDQL</sequence>
<feature type="region of interest" description="Disordered" evidence="1">
    <location>
        <begin position="30"/>
        <end position="57"/>
    </location>
</feature>
<evidence type="ECO:0000256" key="1">
    <source>
        <dbReference type="SAM" id="MobiDB-lite"/>
    </source>
</evidence>
<dbReference type="EMBL" id="MU807655">
    <property type="protein sequence ID" value="KAJ3831242.1"/>
    <property type="molecule type" value="Genomic_DNA"/>
</dbReference>
<dbReference type="Proteomes" id="UP001163846">
    <property type="component" value="Unassembled WGS sequence"/>
</dbReference>
<evidence type="ECO:0000313" key="3">
    <source>
        <dbReference type="Proteomes" id="UP001163846"/>
    </source>
</evidence>
<accession>A0AA38U9G5</accession>
<feature type="non-terminal residue" evidence="2">
    <location>
        <position position="108"/>
    </location>
</feature>
<protein>
    <submittedName>
        <fullName evidence="2">Uncharacterized protein</fullName>
    </submittedName>
</protein>
<keyword evidence="3" id="KW-1185">Reference proteome</keyword>
<gene>
    <name evidence="2" type="ORF">F5878DRAFT_549796</name>
</gene>
<name>A0AA38U9G5_9AGAR</name>
<comment type="caution">
    <text evidence="2">The sequence shown here is derived from an EMBL/GenBank/DDBJ whole genome shotgun (WGS) entry which is preliminary data.</text>
</comment>
<reference evidence="2" key="1">
    <citation type="submission" date="2022-08" db="EMBL/GenBank/DDBJ databases">
        <authorList>
            <consortium name="DOE Joint Genome Institute"/>
            <person name="Min B."/>
            <person name="Riley R."/>
            <person name="Sierra-Patev S."/>
            <person name="Naranjo-Ortiz M."/>
            <person name="Looney B."/>
            <person name="Konkel Z."/>
            <person name="Slot J.C."/>
            <person name="Sakamoto Y."/>
            <person name="Steenwyk J.L."/>
            <person name="Rokas A."/>
            <person name="Carro J."/>
            <person name="Camarero S."/>
            <person name="Ferreira P."/>
            <person name="Molpeceres G."/>
            <person name="Ruiz-Duenas F.J."/>
            <person name="Serrano A."/>
            <person name="Henrissat B."/>
            <person name="Drula E."/>
            <person name="Hughes K.W."/>
            <person name="Mata J.L."/>
            <person name="Ishikawa N.K."/>
            <person name="Vargas-Isla R."/>
            <person name="Ushijima S."/>
            <person name="Smith C.A."/>
            <person name="Ahrendt S."/>
            <person name="Andreopoulos W."/>
            <person name="He G."/>
            <person name="Labutti K."/>
            <person name="Lipzen A."/>
            <person name="Ng V."/>
            <person name="Sandor L."/>
            <person name="Barry K."/>
            <person name="Martinez A.T."/>
            <person name="Xiao Y."/>
            <person name="Gibbons J.G."/>
            <person name="Terashima K."/>
            <person name="Hibbett D.S."/>
            <person name="Grigoriev I.V."/>
        </authorList>
    </citation>
    <scope>NUCLEOTIDE SEQUENCE</scope>
    <source>
        <strain evidence="2">TFB9207</strain>
    </source>
</reference>